<reference evidence="2 3" key="1">
    <citation type="submission" date="2024-07" db="EMBL/GenBank/DDBJ databases">
        <title>Section-level genome sequencing and comparative genomics of Aspergillus sections Usti and Cavernicolus.</title>
        <authorList>
            <consortium name="Lawrence Berkeley National Laboratory"/>
            <person name="Nybo J.L."/>
            <person name="Vesth T.C."/>
            <person name="Theobald S."/>
            <person name="Frisvad J.C."/>
            <person name="Larsen T.O."/>
            <person name="Kjaerboelling I."/>
            <person name="Rothschild-Mancinelli K."/>
            <person name="Lyhne E.K."/>
            <person name="Kogle M.E."/>
            <person name="Barry K."/>
            <person name="Clum A."/>
            <person name="Na H."/>
            <person name="Ledsgaard L."/>
            <person name="Lin J."/>
            <person name="Lipzen A."/>
            <person name="Kuo A."/>
            <person name="Riley R."/>
            <person name="Mondo S."/>
            <person name="Labutti K."/>
            <person name="Haridas S."/>
            <person name="Pangalinan J."/>
            <person name="Salamov A.A."/>
            <person name="Simmons B.A."/>
            <person name="Magnuson J.K."/>
            <person name="Chen J."/>
            <person name="Drula E."/>
            <person name="Henrissat B."/>
            <person name="Wiebenga A."/>
            <person name="Lubbers R.J."/>
            <person name="Gomes A.C."/>
            <person name="Makela M.R."/>
            <person name="Stajich J."/>
            <person name="Grigoriev I.V."/>
            <person name="Mortensen U.H."/>
            <person name="De Vries R.P."/>
            <person name="Baker S.E."/>
            <person name="Andersen M.R."/>
        </authorList>
    </citation>
    <scope>NUCLEOTIDE SEQUENCE [LARGE SCALE GENOMIC DNA]</scope>
    <source>
        <strain evidence="2 3">CBS 209.92</strain>
    </source>
</reference>
<gene>
    <name evidence="2" type="ORF">BJX66DRAFT_95883</name>
</gene>
<dbReference type="Proteomes" id="UP001610563">
    <property type="component" value="Unassembled WGS sequence"/>
</dbReference>
<protein>
    <submittedName>
        <fullName evidence="2">Uncharacterized protein</fullName>
    </submittedName>
</protein>
<name>A0ABR4FLM5_9EURO</name>
<feature type="region of interest" description="Disordered" evidence="1">
    <location>
        <begin position="126"/>
        <end position="150"/>
    </location>
</feature>
<evidence type="ECO:0000313" key="3">
    <source>
        <dbReference type="Proteomes" id="UP001610563"/>
    </source>
</evidence>
<evidence type="ECO:0000256" key="1">
    <source>
        <dbReference type="SAM" id="MobiDB-lite"/>
    </source>
</evidence>
<sequence>MPRKAAAAARRGSGSMAWAAAAEELVALKGTFTFRASVLGRSEAFEPRRTRSNALIRVDGPRRSPRIGSASGVTSLESRGTMKSVLNANMRKWRRTDGGGEYNNSQALVLAVQGLEEACRGQITHQNGTYGALPRPQRRTNESITSDYSV</sequence>
<evidence type="ECO:0000313" key="2">
    <source>
        <dbReference type="EMBL" id="KAL2784149.1"/>
    </source>
</evidence>
<dbReference type="EMBL" id="JBFTWV010000192">
    <property type="protein sequence ID" value="KAL2784149.1"/>
    <property type="molecule type" value="Genomic_DNA"/>
</dbReference>
<comment type="caution">
    <text evidence="2">The sequence shown here is derived from an EMBL/GenBank/DDBJ whole genome shotgun (WGS) entry which is preliminary data.</text>
</comment>
<organism evidence="2 3">
    <name type="scientific">Aspergillus keveii</name>
    <dbReference type="NCBI Taxonomy" id="714993"/>
    <lineage>
        <taxon>Eukaryota</taxon>
        <taxon>Fungi</taxon>
        <taxon>Dikarya</taxon>
        <taxon>Ascomycota</taxon>
        <taxon>Pezizomycotina</taxon>
        <taxon>Eurotiomycetes</taxon>
        <taxon>Eurotiomycetidae</taxon>
        <taxon>Eurotiales</taxon>
        <taxon>Aspergillaceae</taxon>
        <taxon>Aspergillus</taxon>
        <taxon>Aspergillus subgen. Nidulantes</taxon>
    </lineage>
</organism>
<keyword evidence="3" id="KW-1185">Reference proteome</keyword>
<accession>A0ABR4FLM5</accession>
<proteinExistence type="predicted"/>
<feature type="region of interest" description="Disordered" evidence="1">
    <location>
        <begin position="59"/>
        <end position="78"/>
    </location>
</feature>